<organism evidence="1 2">
    <name type="scientific">Leucogyrophana mollusca</name>
    <dbReference type="NCBI Taxonomy" id="85980"/>
    <lineage>
        <taxon>Eukaryota</taxon>
        <taxon>Fungi</taxon>
        <taxon>Dikarya</taxon>
        <taxon>Basidiomycota</taxon>
        <taxon>Agaricomycotina</taxon>
        <taxon>Agaricomycetes</taxon>
        <taxon>Agaricomycetidae</taxon>
        <taxon>Boletales</taxon>
        <taxon>Boletales incertae sedis</taxon>
        <taxon>Leucogyrophana</taxon>
    </lineage>
</organism>
<proteinExistence type="predicted"/>
<gene>
    <name evidence="1" type="ORF">BV22DRAFT_1125195</name>
</gene>
<protein>
    <submittedName>
        <fullName evidence="1">Uncharacterized protein</fullName>
    </submittedName>
</protein>
<dbReference type="Proteomes" id="UP000790709">
    <property type="component" value="Unassembled WGS sequence"/>
</dbReference>
<keyword evidence="2" id="KW-1185">Reference proteome</keyword>
<evidence type="ECO:0000313" key="1">
    <source>
        <dbReference type="EMBL" id="KAH7930028.1"/>
    </source>
</evidence>
<reference evidence="1" key="1">
    <citation type="journal article" date="2021" name="New Phytol.">
        <title>Evolutionary innovations through gain and loss of genes in the ectomycorrhizal Boletales.</title>
        <authorList>
            <person name="Wu G."/>
            <person name="Miyauchi S."/>
            <person name="Morin E."/>
            <person name="Kuo A."/>
            <person name="Drula E."/>
            <person name="Varga T."/>
            <person name="Kohler A."/>
            <person name="Feng B."/>
            <person name="Cao Y."/>
            <person name="Lipzen A."/>
            <person name="Daum C."/>
            <person name="Hundley H."/>
            <person name="Pangilinan J."/>
            <person name="Johnson J."/>
            <person name="Barry K."/>
            <person name="LaButti K."/>
            <person name="Ng V."/>
            <person name="Ahrendt S."/>
            <person name="Min B."/>
            <person name="Choi I.G."/>
            <person name="Park H."/>
            <person name="Plett J.M."/>
            <person name="Magnuson J."/>
            <person name="Spatafora J.W."/>
            <person name="Nagy L.G."/>
            <person name="Henrissat B."/>
            <person name="Grigoriev I.V."/>
            <person name="Yang Z.L."/>
            <person name="Xu J."/>
            <person name="Martin F.M."/>
        </authorList>
    </citation>
    <scope>NUCLEOTIDE SEQUENCE</scope>
    <source>
        <strain evidence="1">KUC20120723A-06</strain>
    </source>
</reference>
<evidence type="ECO:0000313" key="2">
    <source>
        <dbReference type="Proteomes" id="UP000790709"/>
    </source>
</evidence>
<name>A0ACB8BZH4_9AGAM</name>
<dbReference type="EMBL" id="MU266335">
    <property type="protein sequence ID" value="KAH7930028.1"/>
    <property type="molecule type" value="Genomic_DNA"/>
</dbReference>
<accession>A0ACB8BZH4</accession>
<comment type="caution">
    <text evidence="1">The sequence shown here is derived from an EMBL/GenBank/DDBJ whole genome shotgun (WGS) entry which is preliminary data.</text>
</comment>
<sequence>MPVPVPIVSKPPAHPLKHTLPVSPTGPPPSFGSRDQWINSLPSWRRTKTRRIWEDDSDTRPTDVVRQTAPRFRRGLADADNAFVIKGAHVEACIPPLSAWIQDCGLDIGSRHGGASQAAVLDEGMGFEQSTLQPAAYSHASQWDASSPKESMELEMDLGSPMGGAYAWSQSGDVGDVQDTGAFSPVLEDDSPGMVHSGDIGSSPIGPLTPFGDYVDRAVSATHPSLLYNSLVAKTQDEQLPYECQPYPYLEPIKDEPVATEPEPYAPVTLPYKKLAEPIAEWMISYVWKVCTHAIRVPSSVARYRATAVDLGPNPTPLYLTGSVHSLLMSTLLQPSAILLALWYIARLPVYLGAAQSGQEYLKDSRFRAELFGDAHIAAEGDVASNPTFRLIVLGCMLANKWLDDHTFSNKTWHTISGVPTHSLNKLEFLALDVFSHDLSISPSAWSEWLGHLFSYHQSLSSQAHPQPISRPFSSPHSIIRKTIEEIAAAPHSSSDPVFLGLEQRTREKLGLDEGLYDRYTEGPEIDLDEDGPLREEYLPKRRVSNGSSYSRHDALANPIPQLGMDYVENHGLRHQVGIALPPPAKWSPAGDEPIFRDRNAASGRYMAVQPSLAPQFALPAPVPYQCWPSGTAYVSLIKGPPGASCTFAPFHQGFSHYPISYPCGVTTNVSHIRSQSQSYCDSENFAASNHSHSYPQCRYGYRCSDIRTAADEMGMPSQVDPSWPSMERYGYEAAYRPPFGPHPSISHHSTWPRA</sequence>